<comment type="caution">
    <text evidence="2">The sequence shown here is derived from an EMBL/GenBank/DDBJ whole genome shotgun (WGS) entry which is preliminary data.</text>
</comment>
<proteinExistence type="predicted"/>
<gene>
    <name evidence="2" type="ORF">KDL01_38100</name>
</gene>
<sequence length="114" mass="12454">MSETSTTQAVLVRPPAGLPDGVSAGSSAELDYRARIREIQTGFVDDPLGCAQDADRLLEDLVRALTVDLARRRRELGGAADGAPPATEQLRLAVRRYRELVDVLTQARQFSKFT</sequence>
<dbReference type="EMBL" id="JAGSOG010000383">
    <property type="protein sequence ID" value="MBR7839138.1"/>
    <property type="molecule type" value="Genomic_DNA"/>
</dbReference>
<feature type="region of interest" description="Disordered" evidence="1">
    <location>
        <begin position="1"/>
        <end position="24"/>
    </location>
</feature>
<evidence type="ECO:0000313" key="3">
    <source>
        <dbReference type="Proteomes" id="UP000675781"/>
    </source>
</evidence>
<evidence type="ECO:0000313" key="2">
    <source>
        <dbReference type="EMBL" id="MBR7839138.1"/>
    </source>
</evidence>
<evidence type="ECO:0000256" key="1">
    <source>
        <dbReference type="SAM" id="MobiDB-lite"/>
    </source>
</evidence>
<dbReference type="RefSeq" id="WP_212533578.1">
    <property type="nucleotide sequence ID" value="NZ_JAGSOG010000383.1"/>
</dbReference>
<keyword evidence="3" id="KW-1185">Reference proteome</keyword>
<accession>A0A941EXI3</accession>
<dbReference type="Proteomes" id="UP000675781">
    <property type="component" value="Unassembled WGS sequence"/>
</dbReference>
<reference evidence="2" key="1">
    <citation type="submission" date="2021-04" db="EMBL/GenBank/DDBJ databases">
        <title>Genome based classification of Actinospica acidithermotolerans sp. nov., an actinobacterium isolated from an Indonesian hot spring.</title>
        <authorList>
            <person name="Kusuma A.B."/>
            <person name="Putra K.E."/>
            <person name="Nafisah S."/>
            <person name="Loh J."/>
            <person name="Nouioui I."/>
            <person name="Goodfellow M."/>
        </authorList>
    </citation>
    <scope>NUCLEOTIDE SEQUENCE</scope>
    <source>
        <strain evidence="2">CSCA 57</strain>
    </source>
</reference>
<protein>
    <submittedName>
        <fullName evidence="2">Uncharacterized protein</fullName>
    </submittedName>
</protein>
<dbReference type="AlphaFoldDB" id="A0A941EXI3"/>
<organism evidence="2 3">
    <name type="scientific">Actinospica durhamensis</name>
    <dbReference type="NCBI Taxonomy" id="1508375"/>
    <lineage>
        <taxon>Bacteria</taxon>
        <taxon>Bacillati</taxon>
        <taxon>Actinomycetota</taxon>
        <taxon>Actinomycetes</taxon>
        <taxon>Catenulisporales</taxon>
        <taxon>Actinospicaceae</taxon>
        <taxon>Actinospica</taxon>
    </lineage>
</organism>
<name>A0A941EXI3_9ACTN</name>